<feature type="region of interest" description="Disordered" evidence="1">
    <location>
        <begin position="1"/>
        <end position="29"/>
    </location>
</feature>
<dbReference type="GO" id="GO:0005524">
    <property type="term" value="F:ATP binding"/>
    <property type="evidence" value="ECO:0007669"/>
    <property type="project" value="InterPro"/>
</dbReference>
<evidence type="ECO:0000259" key="2">
    <source>
        <dbReference type="PROSITE" id="PS50011"/>
    </source>
</evidence>
<sequence>METSQEQDQQSEASQIEIKGSSPNQTSPKTLNFATFEPGSTSAVHLLEAVKTAASPDRYLSQCLISDDEHILYLLSIHPVTGDGAASALTRKVTWRIGAGPTPQLREKLGEKGVPCCEVDLLICPPGRSAGSKVARESIGSTHAMLQIHATSGSLLLRSTCRKPIIYLRGHPDGRHLTLRGGQSCLLFHQDNHLCFGDYEFVLSFSLDSPEDRHNFRLQRNNLLLDSYGSWPSQHLDVVPSPSHKICSDVSIHRTLSQDSGRRTFSGIRLYTGEPVLLRQIHCNTGTQRCVQNELHVTAMFDAAACSGVIGMLGQAWCQHGASPPCQIENEAPAEDVYYVTQLVEYNFSSMPWPKPRSRMDSRLNRFHETLKGLGELHDKGLIHGQLRPESLVLVLAQENPQEGNLNRNLPPLSHNFSLSPMTAAISDLGWAKASPFCDDKPDIRGVWVAPEVWTSSAEAPFTNKADIWGLAMSWLSTYVYVPTDVNITRANFKMIQDGINVIFKKGHVTKPFCNLLLSMLAWDSDDRPSIQGILAHEVWRDLQKEKGSKQEMARAEGENILQDLGPNAKKVRVLSPEVEE</sequence>
<dbReference type="SUPFAM" id="SSF56112">
    <property type="entry name" value="Protein kinase-like (PK-like)"/>
    <property type="match status" value="1"/>
</dbReference>
<dbReference type="STRING" id="2512241.A0A553HZF0"/>
<accession>A0A553HZF0</accession>
<dbReference type="PANTHER" id="PTHR44167">
    <property type="entry name" value="OVARIAN-SPECIFIC SERINE/THREONINE-PROTEIN KINASE LOK-RELATED"/>
    <property type="match status" value="1"/>
</dbReference>
<dbReference type="SMART" id="SM00220">
    <property type="entry name" value="S_TKc"/>
    <property type="match status" value="1"/>
</dbReference>
<dbReference type="Proteomes" id="UP000319160">
    <property type="component" value="Unassembled WGS sequence"/>
</dbReference>
<dbReference type="PROSITE" id="PS50011">
    <property type="entry name" value="PROTEIN_KINASE_DOM"/>
    <property type="match status" value="1"/>
</dbReference>
<gene>
    <name evidence="3" type="ORF">FHL15_005916</name>
</gene>
<feature type="compositionally biased region" description="Low complexity" evidence="1">
    <location>
        <begin position="1"/>
        <end position="15"/>
    </location>
</feature>
<name>A0A553HZF0_9PEZI</name>
<dbReference type="InterPro" id="IPR011009">
    <property type="entry name" value="Kinase-like_dom_sf"/>
</dbReference>
<reference evidence="4" key="1">
    <citation type="submission" date="2019-06" db="EMBL/GenBank/DDBJ databases">
        <title>Draft genome sequence of the griseofulvin-producing fungus Xylaria cubensis strain G536.</title>
        <authorList>
            <person name="Mead M.E."/>
            <person name="Raja H.A."/>
            <person name="Steenwyk J.L."/>
            <person name="Knowles S.L."/>
            <person name="Oberlies N.H."/>
            <person name="Rokas A."/>
        </authorList>
    </citation>
    <scope>NUCLEOTIDE SEQUENCE [LARGE SCALE GENOMIC DNA]</scope>
    <source>
        <strain evidence="4">G536</strain>
    </source>
</reference>
<dbReference type="AlphaFoldDB" id="A0A553HZF0"/>
<protein>
    <recommendedName>
        <fullName evidence="2">Protein kinase domain-containing protein</fullName>
    </recommendedName>
</protein>
<proteinExistence type="predicted"/>
<evidence type="ECO:0000313" key="3">
    <source>
        <dbReference type="EMBL" id="TRX93337.1"/>
    </source>
</evidence>
<dbReference type="OrthoDB" id="5979581at2759"/>
<evidence type="ECO:0000313" key="4">
    <source>
        <dbReference type="Proteomes" id="UP000319160"/>
    </source>
</evidence>
<dbReference type="PANTHER" id="PTHR44167:SF24">
    <property type="entry name" value="SERINE_THREONINE-PROTEIN KINASE CHK2"/>
    <property type="match status" value="1"/>
</dbReference>
<dbReference type="GO" id="GO:0044773">
    <property type="term" value="P:mitotic DNA damage checkpoint signaling"/>
    <property type="evidence" value="ECO:0007669"/>
    <property type="project" value="TreeGrafter"/>
</dbReference>
<comment type="caution">
    <text evidence="3">The sequence shown here is derived from an EMBL/GenBank/DDBJ whole genome shotgun (WGS) entry which is preliminary data.</text>
</comment>
<feature type="domain" description="Protein kinase" evidence="2">
    <location>
        <begin position="250"/>
        <end position="540"/>
    </location>
</feature>
<dbReference type="Gene3D" id="1.10.510.10">
    <property type="entry name" value="Transferase(Phosphotransferase) domain 1"/>
    <property type="match status" value="1"/>
</dbReference>
<organism evidence="3 4">
    <name type="scientific">Xylaria flabelliformis</name>
    <dbReference type="NCBI Taxonomy" id="2512241"/>
    <lineage>
        <taxon>Eukaryota</taxon>
        <taxon>Fungi</taxon>
        <taxon>Dikarya</taxon>
        <taxon>Ascomycota</taxon>
        <taxon>Pezizomycotina</taxon>
        <taxon>Sordariomycetes</taxon>
        <taxon>Xylariomycetidae</taxon>
        <taxon>Xylariales</taxon>
        <taxon>Xylariaceae</taxon>
        <taxon>Xylaria</taxon>
    </lineage>
</organism>
<dbReference type="GO" id="GO:0004674">
    <property type="term" value="F:protein serine/threonine kinase activity"/>
    <property type="evidence" value="ECO:0007669"/>
    <property type="project" value="TreeGrafter"/>
</dbReference>
<dbReference type="EMBL" id="VFLP01000030">
    <property type="protein sequence ID" value="TRX93337.1"/>
    <property type="molecule type" value="Genomic_DNA"/>
</dbReference>
<keyword evidence="4" id="KW-1185">Reference proteome</keyword>
<dbReference type="InterPro" id="IPR000719">
    <property type="entry name" value="Prot_kinase_dom"/>
</dbReference>
<dbReference type="GO" id="GO:0005634">
    <property type="term" value="C:nucleus"/>
    <property type="evidence" value="ECO:0007669"/>
    <property type="project" value="TreeGrafter"/>
</dbReference>
<evidence type="ECO:0000256" key="1">
    <source>
        <dbReference type="SAM" id="MobiDB-lite"/>
    </source>
</evidence>